<dbReference type="Pfam" id="PF21806">
    <property type="entry name" value="DUF6879"/>
    <property type="match status" value="1"/>
</dbReference>
<accession>A0A3A4A1N4</accession>
<reference evidence="2 3" key="1">
    <citation type="submission" date="2018-09" db="EMBL/GenBank/DDBJ databases">
        <title>YIM 75507 draft genome.</title>
        <authorList>
            <person name="Tang S."/>
            <person name="Feng Y."/>
        </authorList>
    </citation>
    <scope>NUCLEOTIDE SEQUENCE [LARGE SCALE GENOMIC DNA]</scope>
    <source>
        <strain evidence="2 3">YIM 75507</strain>
    </source>
</reference>
<dbReference type="EMBL" id="QZEY01000026">
    <property type="protein sequence ID" value="RJL21266.1"/>
    <property type="molecule type" value="Genomic_DNA"/>
</dbReference>
<keyword evidence="3" id="KW-1185">Reference proteome</keyword>
<proteinExistence type="predicted"/>
<organism evidence="2 3">
    <name type="scientific">Bailinhaonella thermotolerans</name>
    <dbReference type="NCBI Taxonomy" id="1070861"/>
    <lineage>
        <taxon>Bacteria</taxon>
        <taxon>Bacillati</taxon>
        <taxon>Actinomycetota</taxon>
        <taxon>Actinomycetes</taxon>
        <taxon>Streptosporangiales</taxon>
        <taxon>Streptosporangiaceae</taxon>
        <taxon>Bailinhaonella</taxon>
    </lineage>
</organism>
<protein>
    <recommendedName>
        <fullName evidence="1">DUF6879 domain-containing protein</fullName>
    </recommendedName>
</protein>
<comment type="caution">
    <text evidence="2">The sequence shown here is derived from an EMBL/GenBank/DDBJ whole genome shotgun (WGS) entry which is preliminary data.</text>
</comment>
<dbReference type="Proteomes" id="UP000265768">
    <property type="component" value="Unassembled WGS sequence"/>
</dbReference>
<dbReference type="OrthoDB" id="4562627at2"/>
<evidence type="ECO:0000313" key="2">
    <source>
        <dbReference type="EMBL" id="RJL21266.1"/>
    </source>
</evidence>
<gene>
    <name evidence="2" type="ORF">D5H75_37660</name>
</gene>
<name>A0A3A4A1N4_9ACTN</name>
<sequence length="159" mass="18583">MARTQRSAVHLEMRDVYEPAHPGFNDWLNGGSGRVDRTPWTSLVEQATARGVRMRRARIVSEPVTDYIAWEHMITDVNIKAGEEVRWLPRRLASGLMLPHADFWMFDNRLVRFHYNAGDGTSLKRYEWVSDPRYVAPVVACFEMVWERAIPHEEYTPPR</sequence>
<dbReference type="InterPro" id="IPR049244">
    <property type="entry name" value="DUF6879"/>
</dbReference>
<evidence type="ECO:0000313" key="3">
    <source>
        <dbReference type="Proteomes" id="UP000265768"/>
    </source>
</evidence>
<evidence type="ECO:0000259" key="1">
    <source>
        <dbReference type="Pfam" id="PF21806"/>
    </source>
</evidence>
<dbReference type="AlphaFoldDB" id="A0A3A4A1N4"/>
<feature type="domain" description="DUF6879" evidence="1">
    <location>
        <begin position="3"/>
        <end position="156"/>
    </location>
</feature>